<organism evidence="2 3">
    <name type="scientific">Pedobacter agri</name>
    <dbReference type="NCBI Taxonomy" id="454586"/>
    <lineage>
        <taxon>Bacteria</taxon>
        <taxon>Pseudomonadati</taxon>
        <taxon>Bacteroidota</taxon>
        <taxon>Sphingobacteriia</taxon>
        <taxon>Sphingobacteriales</taxon>
        <taxon>Sphingobacteriaceae</taxon>
        <taxon>Pedobacter</taxon>
    </lineage>
</organism>
<comment type="caution">
    <text evidence="2">The sequence shown here is derived from an EMBL/GenBank/DDBJ whole genome shotgun (WGS) entry which is preliminary data.</text>
</comment>
<evidence type="ECO:0000313" key="2">
    <source>
        <dbReference type="EMBL" id="MCX3264778.1"/>
    </source>
</evidence>
<sequence>MFEQNQETKNAVVAIDAIKRMGVAATTSEIAKSIDYPKSNVNAIKKSSRNMPIKYLTTLILKYHINPEFIFKNSLPIFDPKGPFDKYNNLADPTNQDINERLDRIEQNQAKILELLTKLTQK</sequence>
<dbReference type="EMBL" id="JAPJUH010000002">
    <property type="protein sequence ID" value="MCX3264778.1"/>
    <property type="molecule type" value="Genomic_DNA"/>
</dbReference>
<accession>A0A9X3I9Q0</accession>
<gene>
    <name evidence="2" type="ORF">OQZ29_08490</name>
</gene>
<name>A0A9X3I9Q0_9SPHI</name>
<reference evidence="2" key="1">
    <citation type="submission" date="2022-11" db="EMBL/GenBank/DDBJ databases">
        <authorList>
            <person name="Graham C."/>
            <person name="Newman J.D."/>
        </authorList>
    </citation>
    <scope>NUCLEOTIDE SEQUENCE</scope>
    <source>
        <strain evidence="2">DSM 19486</strain>
    </source>
</reference>
<evidence type="ECO:0000313" key="3">
    <source>
        <dbReference type="Proteomes" id="UP001142592"/>
    </source>
</evidence>
<dbReference type="Proteomes" id="UP001142592">
    <property type="component" value="Unassembled WGS sequence"/>
</dbReference>
<dbReference type="AlphaFoldDB" id="A0A9X3I9Q0"/>
<protein>
    <submittedName>
        <fullName evidence="2">Uncharacterized protein</fullName>
    </submittedName>
</protein>
<evidence type="ECO:0000256" key="1">
    <source>
        <dbReference type="SAM" id="Coils"/>
    </source>
</evidence>
<proteinExistence type="predicted"/>
<feature type="coiled-coil region" evidence="1">
    <location>
        <begin position="95"/>
        <end position="122"/>
    </location>
</feature>
<keyword evidence="1" id="KW-0175">Coiled coil</keyword>
<keyword evidence="3" id="KW-1185">Reference proteome</keyword>
<dbReference type="RefSeq" id="WP_010601407.1">
    <property type="nucleotide sequence ID" value="NZ_JAPJUH010000002.1"/>
</dbReference>